<protein>
    <submittedName>
        <fullName evidence="1">Uncharacterized protein</fullName>
    </submittedName>
</protein>
<comment type="caution">
    <text evidence="1">The sequence shown here is derived from an EMBL/GenBank/DDBJ whole genome shotgun (WGS) entry which is preliminary data.</text>
</comment>
<dbReference type="Proteomes" id="UP000053558">
    <property type="component" value="Unassembled WGS sequence"/>
</dbReference>
<organism evidence="1 2">
    <name type="scientific">Coniophora puteana (strain RWD-64-598)</name>
    <name type="common">Brown rot fungus</name>
    <dbReference type="NCBI Taxonomy" id="741705"/>
    <lineage>
        <taxon>Eukaryota</taxon>
        <taxon>Fungi</taxon>
        <taxon>Dikarya</taxon>
        <taxon>Basidiomycota</taxon>
        <taxon>Agaricomycotina</taxon>
        <taxon>Agaricomycetes</taxon>
        <taxon>Agaricomycetidae</taxon>
        <taxon>Boletales</taxon>
        <taxon>Coniophorineae</taxon>
        <taxon>Coniophoraceae</taxon>
        <taxon>Coniophora</taxon>
    </lineage>
</organism>
<sequence>MIAVARQEWSQSAPDRNFARVHALWGLCDLMRMGNASERREVLQSMLQEGIVNLRLELLRHLLCVMQQTAFKVIRSLSTKSFLGEYVTPATVAEITEAVSVCIYTGPDRIVNQVLDPETTWQSPMLLERPTTPYTSQMGTENCVKDCTRSHSMCQESVAWIMHGILRTSPPQPPEFCFEILRKRPRILDNLFDCAILERPAMYPETLIAQIACETLALLFRWPDHVVPDVNGPSDKGFIVHSWKAMSQALTILTSRPDWVDMIIEVWMHDQEEDMQRVRRQWDNMFVDHRPMVTQKDRDFNLLLKKREIVRLCLLRVITTLTHAADVCSISNSQIESFLHIAYSGCLKVGGTVLDGDPSVVIEDPQELFRQPEWTVLTNADFESPLYIAPEYVLGPTALVRLYSVLAQRGALDDIQVLQKPPNGLSSFTSLRHIQQITHPNIIRRVISISQLCVEMRLDQGRQRFAAIENNSVEIRDACAMFMSAAELAAALIAFDTSLVSNDKSKGKIH</sequence>
<name>A0A5M3N0I7_CONPW</name>
<proteinExistence type="predicted"/>
<keyword evidence="2" id="KW-1185">Reference proteome</keyword>
<evidence type="ECO:0000313" key="2">
    <source>
        <dbReference type="Proteomes" id="UP000053558"/>
    </source>
</evidence>
<dbReference type="EMBL" id="JH711574">
    <property type="protein sequence ID" value="EIW84757.1"/>
    <property type="molecule type" value="Genomic_DNA"/>
</dbReference>
<dbReference type="KEGG" id="cput:CONPUDRAFT_162108"/>
<reference evidence="2" key="1">
    <citation type="journal article" date="2012" name="Science">
        <title>The Paleozoic origin of enzymatic lignin decomposition reconstructed from 31 fungal genomes.</title>
        <authorList>
            <person name="Floudas D."/>
            <person name="Binder M."/>
            <person name="Riley R."/>
            <person name="Barry K."/>
            <person name="Blanchette R.A."/>
            <person name="Henrissat B."/>
            <person name="Martinez A.T."/>
            <person name="Otillar R."/>
            <person name="Spatafora J.W."/>
            <person name="Yadav J.S."/>
            <person name="Aerts A."/>
            <person name="Benoit I."/>
            <person name="Boyd A."/>
            <person name="Carlson A."/>
            <person name="Copeland A."/>
            <person name="Coutinho P.M."/>
            <person name="de Vries R.P."/>
            <person name="Ferreira P."/>
            <person name="Findley K."/>
            <person name="Foster B."/>
            <person name="Gaskell J."/>
            <person name="Glotzer D."/>
            <person name="Gorecki P."/>
            <person name="Heitman J."/>
            <person name="Hesse C."/>
            <person name="Hori C."/>
            <person name="Igarashi K."/>
            <person name="Jurgens J.A."/>
            <person name="Kallen N."/>
            <person name="Kersten P."/>
            <person name="Kohler A."/>
            <person name="Kuees U."/>
            <person name="Kumar T.K.A."/>
            <person name="Kuo A."/>
            <person name="LaButti K."/>
            <person name="Larrondo L.F."/>
            <person name="Lindquist E."/>
            <person name="Ling A."/>
            <person name="Lombard V."/>
            <person name="Lucas S."/>
            <person name="Lundell T."/>
            <person name="Martin R."/>
            <person name="McLaughlin D.J."/>
            <person name="Morgenstern I."/>
            <person name="Morin E."/>
            <person name="Murat C."/>
            <person name="Nagy L.G."/>
            <person name="Nolan M."/>
            <person name="Ohm R.A."/>
            <person name="Patyshakuliyeva A."/>
            <person name="Rokas A."/>
            <person name="Ruiz-Duenas F.J."/>
            <person name="Sabat G."/>
            <person name="Salamov A."/>
            <person name="Samejima M."/>
            <person name="Schmutz J."/>
            <person name="Slot J.C."/>
            <person name="St John F."/>
            <person name="Stenlid J."/>
            <person name="Sun H."/>
            <person name="Sun S."/>
            <person name="Syed K."/>
            <person name="Tsang A."/>
            <person name="Wiebenga A."/>
            <person name="Young D."/>
            <person name="Pisabarro A."/>
            <person name="Eastwood D.C."/>
            <person name="Martin F."/>
            <person name="Cullen D."/>
            <person name="Grigoriev I.V."/>
            <person name="Hibbett D.S."/>
        </authorList>
    </citation>
    <scope>NUCLEOTIDE SEQUENCE [LARGE SCALE GENOMIC DNA]</scope>
    <source>
        <strain evidence="2">RWD-64-598 SS2</strain>
    </source>
</reference>
<accession>A0A5M3N0I7</accession>
<gene>
    <name evidence="1" type="ORF">CONPUDRAFT_162108</name>
</gene>
<evidence type="ECO:0000313" key="1">
    <source>
        <dbReference type="EMBL" id="EIW84757.1"/>
    </source>
</evidence>
<dbReference type="RefSeq" id="XP_007764462.1">
    <property type="nucleotide sequence ID" value="XM_007766272.1"/>
</dbReference>
<dbReference type="AlphaFoldDB" id="A0A5M3N0I7"/>
<dbReference type="OrthoDB" id="2932645at2759"/>
<dbReference type="GeneID" id="19204673"/>